<reference evidence="1" key="2">
    <citation type="journal article" date="2015" name="Fish Shellfish Immunol.">
        <title>Early steps in the European eel (Anguilla anguilla)-Vibrio vulnificus interaction in the gills: Role of the RtxA13 toxin.</title>
        <authorList>
            <person name="Callol A."/>
            <person name="Pajuelo D."/>
            <person name="Ebbesson L."/>
            <person name="Teles M."/>
            <person name="MacKenzie S."/>
            <person name="Amaro C."/>
        </authorList>
    </citation>
    <scope>NUCLEOTIDE SEQUENCE</scope>
</reference>
<reference evidence="1" key="1">
    <citation type="submission" date="2014-11" db="EMBL/GenBank/DDBJ databases">
        <authorList>
            <person name="Amaro Gonzalez C."/>
        </authorList>
    </citation>
    <scope>NUCLEOTIDE SEQUENCE</scope>
</reference>
<name>A0A0E9XF52_ANGAN</name>
<proteinExistence type="predicted"/>
<evidence type="ECO:0000313" key="1">
    <source>
        <dbReference type="EMBL" id="JAI01358.1"/>
    </source>
</evidence>
<protein>
    <submittedName>
        <fullName evidence="1">Uncharacterized protein</fullName>
    </submittedName>
</protein>
<dbReference type="EMBL" id="GBXM01007220">
    <property type="protein sequence ID" value="JAI01358.1"/>
    <property type="molecule type" value="Transcribed_RNA"/>
</dbReference>
<dbReference type="AlphaFoldDB" id="A0A0E9XF52"/>
<organism evidence="1">
    <name type="scientific">Anguilla anguilla</name>
    <name type="common">European freshwater eel</name>
    <name type="synonym">Muraena anguilla</name>
    <dbReference type="NCBI Taxonomy" id="7936"/>
    <lineage>
        <taxon>Eukaryota</taxon>
        <taxon>Metazoa</taxon>
        <taxon>Chordata</taxon>
        <taxon>Craniata</taxon>
        <taxon>Vertebrata</taxon>
        <taxon>Euteleostomi</taxon>
        <taxon>Actinopterygii</taxon>
        <taxon>Neopterygii</taxon>
        <taxon>Teleostei</taxon>
        <taxon>Anguilliformes</taxon>
        <taxon>Anguillidae</taxon>
        <taxon>Anguilla</taxon>
    </lineage>
</organism>
<sequence>MFFNWAKALLLSLVLFSTALYFNEQTWTGPTF</sequence>
<accession>A0A0E9XF52</accession>